<sequence>MRRRLLEHIDDRVESVKTAVAQQTRDLEQSQMALLAGQSDNLASPPPYTSRSWTLSVVLRISSCDSLDASSGCASRDFMKEAQSLSVTNRLPSAARHHEVRATPPRAPGTGLGRLIVALKERYGVLVNSPAFVPDLSHVAVPELQDLRATLAEIQASVAQVDWYKKVNEDALRRIQHKTLPEMSLHGPTAEGTVKAWRSEVLITANRIQRIISAALDEEDKPDGRVSLLADQFLQAKGLKIPEAALQAVAADDAVALEACPTGQHVDLGADFMHRLVIRTDRQPHGGAGPETLRQALSRLPESDRCVWPRRVKQSTGPSSLPTPPARRRFSSRSALASRLWYVLCWNRKQPSHTSKATMRVICCSRLSVQGRTMWSSFWLRLLWDYTIETAMGRQPSMFLEVSTLETSQPPRIVQFPILEDYTNDPWRFGTQNPSDEKLVFRLFNASGDDDDDGPVGTAVALLGSLRRGLGPERESLIRDHTVPLVDPRGNLVGTVTFTFLLARTFGSARPPPTAPQRLERPRSTLVGGHRGLGQNDKLRQHLQLGENTLESFLAAVDLGADMIEFDVQVTKDHVPVVYHDFLVTESGQDATDAHHQTRSVHVHQRRSSRQDRAAVGVGITETALGRGESPKAETGGLPPRTAGCRHGGSCRADEHTLDFGPSGFKPNLRREHIHAPFIALKDLLLQMPANVVFDMELSEHHSIFMRLGGMDLFTVKLNKFLDCILDIIYEFGGDRPILFTSFSPELYMALAAKQDTYPILFLNDSCNWPTGDVRTISIQTAVHFSRHLGLDGVVMASEPFVASPKLVKAMQDRGLYCASYGALNDEPDKAKAGGPPLVQVPRVPIQADAGLDDHRQSGRMELPTSPPVSPGWPKPNHVTKARV</sequence>
<evidence type="ECO:0000256" key="2">
    <source>
        <dbReference type="SAM" id="MobiDB-lite"/>
    </source>
</evidence>
<dbReference type="Gene3D" id="3.20.20.190">
    <property type="entry name" value="Phosphatidylinositol (PI) phosphodiesterase"/>
    <property type="match status" value="1"/>
</dbReference>
<dbReference type="Pfam" id="PF25329">
    <property type="entry name" value="C2_GDE1"/>
    <property type="match status" value="1"/>
</dbReference>
<protein>
    <submittedName>
        <fullName evidence="4">Glycerophosphoryl diester phosphodiesterase family-domain-containing protein</fullName>
    </submittedName>
</protein>
<dbReference type="AlphaFoldDB" id="A0AA40FA95"/>
<feature type="compositionally biased region" description="Pro residues" evidence="2">
    <location>
        <begin position="865"/>
        <end position="874"/>
    </location>
</feature>
<name>A0AA40FA95_9PEZI</name>
<dbReference type="Pfam" id="PF03009">
    <property type="entry name" value="GDPD"/>
    <property type="match status" value="1"/>
</dbReference>
<feature type="domain" description="GP-PDE" evidence="3">
    <location>
        <begin position="525"/>
        <end position="863"/>
    </location>
</feature>
<dbReference type="GO" id="GO:0047389">
    <property type="term" value="F:glycerophosphocholine phosphodiesterase activity"/>
    <property type="evidence" value="ECO:0007669"/>
    <property type="project" value="TreeGrafter"/>
</dbReference>
<evidence type="ECO:0000313" key="4">
    <source>
        <dbReference type="EMBL" id="KAK0753576.1"/>
    </source>
</evidence>
<dbReference type="PANTHER" id="PTHR22958:SF1">
    <property type="entry name" value="GLYCEROPHOSPHOCHOLINE PHOSPHODIESTERASE GPCPD1"/>
    <property type="match status" value="1"/>
</dbReference>
<dbReference type="PROSITE" id="PS50007">
    <property type="entry name" value="PIPLC_X_DOMAIN"/>
    <property type="match status" value="1"/>
</dbReference>
<comment type="caution">
    <text evidence="4">The sequence shown here is derived from an EMBL/GenBank/DDBJ whole genome shotgun (WGS) entry which is preliminary data.</text>
</comment>
<gene>
    <name evidence="4" type="ORF">B0T18DRAFT_385598</name>
</gene>
<dbReference type="PROSITE" id="PS51704">
    <property type="entry name" value="GP_PDE"/>
    <property type="match status" value="1"/>
</dbReference>
<dbReference type="InterPro" id="IPR051578">
    <property type="entry name" value="GDPD"/>
</dbReference>
<evidence type="ECO:0000259" key="3">
    <source>
        <dbReference type="PROSITE" id="PS51704"/>
    </source>
</evidence>
<feature type="region of interest" description="Disordered" evidence="2">
    <location>
        <begin position="309"/>
        <end position="328"/>
    </location>
</feature>
<dbReference type="Proteomes" id="UP001172155">
    <property type="component" value="Unassembled WGS sequence"/>
</dbReference>
<keyword evidence="1" id="KW-0378">Hydrolase</keyword>
<dbReference type="PANTHER" id="PTHR22958">
    <property type="entry name" value="GLYCEROPHOSPHORYL DIESTER PHOSPHODIESTERASE"/>
    <property type="match status" value="1"/>
</dbReference>
<dbReference type="InterPro" id="IPR017946">
    <property type="entry name" value="PLC-like_Pdiesterase_TIM-brl"/>
</dbReference>
<proteinExistence type="predicted"/>
<dbReference type="SUPFAM" id="SSF51695">
    <property type="entry name" value="PLC-like phosphodiesterases"/>
    <property type="match status" value="1"/>
</dbReference>
<dbReference type="GO" id="GO:0046475">
    <property type="term" value="P:glycerophospholipid catabolic process"/>
    <property type="evidence" value="ECO:0007669"/>
    <property type="project" value="TreeGrafter"/>
</dbReference>
<organism evidence="4 5">
    <name type="scientific">Schizothecium vesticola</name>
    <dbReference type="NCBI Taxonomy" id="314040"/>
    <lineage>
        <taxon>Eukaryota</taxon>
        <taxon>Fungi</taxon>
        <taxon>Dikarya</taxon>
        <taxon>Ascomycota</taxon>
        <taxon>Pezizomycotina</taxon>
        <taxon>Sordariomycetes</taxon>
        <taxon>Sordariomycetidae</taxon>
        <taxon>Sordariales</taxon>
        <taxon>Schizotheciaceae</taxon>
        <taxon>Schizothecium</taxon>
    </lineage>
</organism>
<feature type="region of interest" description="Disordered" evidence="2">
    <location>
        <begin position="622"/>
        <end position="649"/>
    </location>
</feature>
<dbReference type="InterPro" id="IPR030395">
    <property type="entry name" value="GP_PDE_dom"/>
</dbReference>
<evidence type="ECO:0000313" key="5">
    <source>
        <dbReference type="Proteomes" id="UP001172155"/>
    </source>
</evidence>
<reference evidence="4" key="1">
    <citation type="submission" date="2023-06" db="EMBL/GenBank/DDBJ databases">
        <title>Genome-scale phylogeny and comparative genomics of the fungal order Sordariales.</title>
        <authorList>
            <consortium name="Lawrence Berkeley National Laboratory"/>
            <person name="Hensen N."/>
            <person name="Bonometti L."/>
            <person name="Westerberg I."/>
            <person name="Brannstrom I.O."/>
            <person name="Guillou S."/>
            <person name="Cros-Aarteil S."/>
            <person name="Calhoun S."/>
            <person name="Haridas S."/>
            <person name="Kuo A."/>
            <person name="Mondo S."/>
            <person name="Pangilinan J."/>
            <person name="Riley R."/>
            <person name="LaButti K."/>
            <person name="Andreopoulos B."/>
            <person name="Lipzen A."/>
            <person name="Chen C."/>
            <person name="Yanf M."/>
            <person name="Daum C."/>
            <person name="Ng V."/>
            <person name="Clum A."/>
            <person name="Steindorff A."/>
            <person name="Ohm R."/>
            <person name="Martin F."/>
            <person name="Silar P."/>
            <person name="Natvig D."/>
            <person name="Lalanne C."/>
            <person name="Gautier V."/>
            <person name="Ament-velasquez S.L."/>
            <person name="Kruys A."/>
            <person name="Hutchinson M.I."/>
            <person name="Powell A.J."/>
            <person name="Barry K."/>
            <person name="Miller A.N."/>
            <person name="Grigoriev I.V."/>
            <person name="Debuchy R."/>
            <person name="Gladieux P."/>
            <person name="Thoren M.H."/>
            <person name="Johannesson H."/>
        </authorList>
    </citation>
    <scope>NUCLEOTIDE SEQUENCE</scope>
    <source>
        <strain evidence="4">SMH3187-1</strain>
    </source>
</reference>
<accession>A0AA40FA95</accession>
<keyword evidence="5" id="KW-1185">Reference proteome</keyword>
<feature type="region of interest" description="Disordered" evidence="2">
    <location>
        <begin position="855"/>
        <end position="884"/>
    </location>
</feature>
<dbReference type="EMBL" id="JAUKUD010000001">
    <property type="protein sequence ID" value="KAK0753576.1"/>
    <property type="molecule type" value="Genomic_DNA"/>
</dbReference>
<evidence type="ECO:0000256" key="1">
    <source>
        <dbReference type="ARBA" id="ARBA00022801"/>
    </source>
</evidence>
<dbReference type="InterPro" id="IPR057506">
    <property type="entry name" value="C2_GPCPD1"/>
</dbReference>